<accession>A0A848RFV8</accession>
<dbReference type="Proteomes" id="UP000187166">
    <property type="component" value="Unassembled WGS sequence"/>
</dbReference>
<dbReference type="AlphaFoldDB" id="A0A1U7LYB9"/>
<organism evidence="1 2">
    <name type="scientific">Peptoniphilus porci</name>
    <dbReference type="NCBI Taxonomy" id="2652280"/>
    <lineage>
        <taxon>Bacteria</taxon>
        <taxon>Bacillati</taxon>
        <taxon>Bacillota</taxon>
        <taxon>Tissierellia</taxon>
        <taxon>Tissierellales</taxon>
        <taxon>Peptoniphilaceae</taxon>
        <taxon>Peptoniphilus</taxon>
    </lineage>
</organism>
<dbReference type="RefSeq" id="WP_075658961.1">
    <property type="nucleotide sequence ID" value="NZ_JABDSR010000001.1"/>
</dbReference>
<gene>
    <name evidence="1" type="ORF">BIV18_01530</name>
</gene>
<reference evidence="1 2" key="1">
    <citation type="journal article" date="2016" name="Appl. Environ. Microbiol.">
        <title>Function and Phylogeny of Bacterial Butyryl Coenzyme A:Acetate Transferases and Their Diversity in the Proximal Colon of Swine.</title>
        <authorList>
            <person name="Trachsel J."/>
            <person name="Bayles D.O."/>
            <person name="Looft T."/>
            <person name="Levine U.Y."/>
            <person name="Allen H.K."/>
        </authorList>
    </citation>
    <scope>NUCLEOTIDE SEQUENCE [LARGE SCALE GENOMIC DNA]</scope>
    <source>
        <strain evidence="1 2">35-6-1</strain>
    </source>
</reference>
<evidence type="ECO:0000313" key="2">
    <source>
        <dbReference type="Proteomes" id="UP000187166"/>
    </source>
</evidence>
<accession>A0A1U7LYB9</accession>
<keyword evidence="2" id="KW-1185">Reference proteome</keyword>
<evidence type="ECO:0000313" key="1">
    <source>
        <dbReference type="EMBL" id="OLR64317.1"/>
    </source>
</evidence>
<proteinExistence type="predicted"/>
<dbReference type="STRING" id="1465756.BIV18_01530"/>
<dbReference type="EMBL" id="MJIH01000001">
    <property type="protein sequence ID" value="OLR64317.1"/>
    <property type="molecule type" value="Genomic_DNA"/>
</dbReference>
<sequence length="119" mass="14212">MKKVIFDISPLGSFQFSCEAYMIYYREKYGQDIFFYTRKNGKYIRIEDEEELKHLNSRVITNKDLGYEIDWIPHDSEARVKPFSEELEDDELLIKIVEDLGENASWKNSKMKVVELQEC</sequence>
<comment type="caution">
    <text evidence="1">The sequence shown here is derived from an EMBL/GenBank/DDBJ whole genome shotgun (WGS) entry which is preliminary data.</text>
</comment>
<protein>
    <submittedName>
        <fullName evidence="1">Uncharacterized protein</fullName>
    </submittedName>
</protein>
<name>A0A1U7LYB9_9FIRM</name>